<dbReference type="Gene3D" id="3.30.750.24">
    <property type="entry name" value="STAS domain"/>
    <property type="match status" value="1"/>
</dbReference>
<dbReference type="Pfam" id="PF01740">
    <property type="entry name" value="STAS"/>
    <property type="match status" value="1"/>
</dbReference>
<keyword evidence="3" id="KW-1185">Reference proteome</keyword>
<organism evidence="2 3">
    <name type="scientific">Spartinivicinus poritis</name>
    <dbReference type="NCBI Taxonomy" id="2994640"/>
    <lineage>
        <taxon>Bacteria</taxon>
        <taxon>Pseudomonadati</taxon>
        <taxon>Pseudomonadota</taxon>
        <taxon>Gammaproteobacteria</taxon>
        <taxon>Oceanospirillales</taxon>
        <taxon>Zooshikellaceae</taxon>
        <taxon>Spartinivicinus</taxon>
    </lineage>
</organism>
<dbReference type="Proteomes" id="UP001528823">
    <property type="component" value="Unassembled WGS sequence"/>
</dbReference>
<dbReference type="InterPro" id="IPR002645">
    <property type="entry name" value="STAS_dom"/>
</dbReference>
<evidence type="ECO:0000313" key="2">
    <source>
        <dbReference type="EMBL" id="MDE1460843.1"/>
    </source>
</evidence>
<reference evidence="2 3" key="1">
    <citation type="submission" date="2022-11" db="EMBL/GenBank/DDBJ databases">
        <title>Spartinivicinus poritis sp. nov., isolated from scleractinian coral Porites lutea.</title>
        <authorList>
            <person name="Zhang G."/>
            <person name="Cai L."/>
            <person name="Wei Q."/>
        </authorList>
    </citation>
    <scope>NUCLEOTIDE SEQUENCE [LARGE SCALE GENOMIC DNA]</scope>
    <source>
        <strain evidence="2 3">A2-2</strain>
    </source>
</reference>
<dbReference type="EMBL" id="JAPMOU010000002">
    <property type="protein sequence ID" value="MDE1460843.1"/>
    <property type="molecule type" value="Genomic_DNA"/>
</dbReference>
<name>A0ABT5U5U6_9GAMM</name>
<comment type="caution">
    <text evidence="2">The sequence shown here is derived from an EMBL/GenBank/DDBJ whole genome shotgun (WGS) entry which is preliminary data.</text>
</comment>
<dbReference type="PROSITE" id="PS50801">
    <property type="entry name" value="STAS"/>
    <property type="match status" value="1"/>
</dbReference>
<dbReference type="SUPFAM" id="SSF52091">
    <property type="entry name" value="SpoIIaa-like"/>
    <property type="match status" value="1"/>
</dbReference>
<sequence length="109" mass="12430">MPLLTYNHLNARIFKAPSSIDNSTIRLLGQDIADSAADVVLDCHLTDYIDVTGFRWLMNLQEKQRQKGKDMALVNVTGDFLRLLSVLHANHLLQIYDDIESYITHQQCS</sequence>
<feature type="domain" description="STAS" evidence="1">
    <location>
        <begin position="1"/>
        <end position="106"/>
    </location>
</feature>
<protein>
    <submittedName>
        <fullName evidence="2">STAS domain-containing protein</fullName>
    </submittedName>
</protein>
<dbReference type="InterPro" id="IPR036513">
    <property type="entry name" value="STAS_dom_sf"/>
</dbReference>
<dbReference type="RefSeq" id="WP_274687213.1">
    <property type="nucleotide sequence ID" value="NZ_JAPMOU010000002.1"/>
</dbReference>
<evidence type="ECO:0000259" key="1">
    <source>
        <dbReference type="PROSITE" id="PS50801"/>
    </source>
</evidence>
<gene>
    <name evidence="2" type="ORF">ORQ98_02560</name>
</gene>
<dbReference type="CDD" id="cd07043">
    <property type="entry name" value="STAS_anti-anti-sigma_factors"/>
    <property type="match status" value="1"/>
</dbReference>
<proteinExistence type="predicted"/>
<accession>A0ABT5U5U6</accession>
<evidence type="ECO:0000313" key="3">
    <source>
        <dbReference type="Proteomes" id="UP001528823"/>
    </source>
</evidence>